<dbReference type="EMBL" id="ML213503">
    <property type="protein sequence ID" value="TFK57196.1"/>
    <property type="molecule type" value="Genomic_DNA"/>
</dbReference>
<name>A0A5C3NL50_9AGAM</name>
<sequence length="409" mass="47269">MESARTFQNPPCEGGSRRHHFLGIPPELRLVIYEIYLDDHRRVHNSRQPTNRHLRLLLTCHQVYGEAREIFHRYVSLRNEREIESFLSSVADERTAQITYADVANDGRVEQTKASYRMPISGLHSALWRMKRLQHLRVFHYEATPFLSLYQVSRTKWTLQSEEAMYPGGCPAHLLSYELYVNPEAKVQLLERIPSRGLQRLRLSGSCQLLREQQTPGLRHLTIHGVTGSYFDQRRLDDCFQGALLESFVYGMGHRLGFEIRNHHLLSLASGSRPQHLRKLVLLGCSRLTSEVITRCLSQLNSLEYLAMSLVTVDELRHNFVAALPPTVSVFKLTVTNAWYSIPLIKEETALCDTIENSVLVRKPSPIELRFHFRPSLMSENGREKRWQSIAEDDNVNLVLGPWEPYETL</sequence>
<reference evidence="1 2" key="1">
    <citation type="journal article" date="2019" name="Nat. Ecol. Evol.">
        <title>Megaphylogeny resolves global patterns of mushroom evolution.</title>
        <authorList>
            <person name="Varga T."/>
            <person name="Krizsan K."/>
            <person name="Foldi C."/>
            <person name="Dima B."/>
            <person name="Sanchez-Garcia M."/>
            <person name="Sanchez-Ramirez S."/>
            <person name="Szollosi G.J."/>
            <person name="Szarkandi J.G."/>
            <person name="Papp V."/>
            <person name="Albert L."/>
            <person name="Andreopoulos W."/>
            <person name="Angelini C."/>
            <person name="Antonin V."/>
            <person name="Barry K.W."/>
            <person name="Bougher N.L."/>
            <person name="Buchanan P."/>
            <person name="Buyck B."/>
            <person name="Bense V."/>
            <person name="Catcheside P."/>
            <person name="Chovatia M."/>
            <person name="Cooper J."/>
            <person name="Damon W."/>
            <person name="Desjardin D."/>
            <person name="Finy P."/>
            <person name="Geml J."/>
            <person name="Haridas S."/>
            <person name="Hughes K."/>
            <person name="Justo A."/>
            <person name="Karasinski D."/>
            <person name="Kautmanova I."/>
            <person name="Kiss B."/>
            <person name="Kocsube S."/>
            <person name="Kotiranta H."/>
            <person name="LaButti K.M."/>
            <person name="Lechner B.E."/>
            <person name="Liimatainen K."/>
            <person name="Lipzen A."/>
            <person name="Lukacs Z."/>
            <person name="Mihaltcheva S."/>
            <person name="Morgado L.N."/>
            <person name="Niskanen T."/>
            <person name="Noordeloos M.E."/>
            <person name="Ohm R.A."/>
            <person name="Ortiz-Santana B."/>
            <person name="Ovrebo C."/>
            <person name="Racz N."/>
            <person name="Riley R."/>
            <person name="Savchenko A."/>
            <person name="Shiryaev A."/>
            <person name="Soop K."/>
            <person name="Spirin V."/>
            <person name="Szebenyi C."/>
            <person name="Tomsovsky M."/>
            <person name="Tulloss R.E."/>
            <person name="Uehling J."/>
            <person name="Grigoriev I.V."/>
            <person name="Vagvolgyi C."/>
            <person name="Papp T."/>
            <person name="Martin F.M."/>
            <person name="Miettinen O."/>
            <person name="Hibbett D.S."/>
            <person name="Nagy L.G."/>
        </authorList>
    </citation>
    <scope>NUCLEOTIDE SEQUENCE [LARGE SCALE GENOMIC DNA]</scope>
    <source>
        <strain evidence="1 2">OMC1185</strain>
    </source>
</reference>
<evidence type="ECO:0008006" key="3">
    <source>
        <dbReference type="Google" id="ProtNLM"/>
    </source>
</evidence>
<evidence type="ECO:0000313" key="2">
    <source>
        <dbReference type="Proteomes" id="UP000305948"/>
    </source>
</evidence>
<accession>A0A5C3NL50</accession>
<protein>
    <recommendedName>
        <fullName evidence="3">F-box domain-containing protein</fullName>
    </recommendedName>
</protein>
<dbReference type="OrthoDB" id="2951834at2759"/>
<evidence type="ECO:0000313" key="1">
    <source>
        <dbReference type="EMBL" id="TFK57196.1"/>
    </source>
</evidence>
<organism evidence="1 2">
    <name type="scientific">Heliocybe sulcata</name>
    <dbReference type="NCBI Taxonomy" id="5364"/>
    <lineage>
        <taxon>Eukaryota</taxon>
        <taxon>Fungi</taxon>
        <taxon>Dikarya</taxon>
        <taxon>Basidiomycota</taxon>
        <taxon>Agaricomycotina</taxon>
        <taxon>Agaricomycetes</taxon>
        <taxon>Gloeophyllales</taxon>
        <taxon>Gloeophyllaceae</taxon>
        <taxon>Heliocybe</taxon>
    </lineage>
</organism>
<dbReference type="SUPFAM" id="SSF52047">
    <property type="entry name" value="RNI-like"/>
    <property type="match status" value="1"/>
</dbReference>
<dbReference type="Proteomes" id="UP000305948">
    <property type="component" value="Unassembled WGS sequence"/>
</dbReference>
<proteinExistence type="predicted"/>
<gene>
    <name evidence="1" type="ORF">OE88DRAFT_1650826</name>
</gene>
<dbReference type="AlphaFoldDB" id="A0A5C3NL50"/>
<keyword evidence="2" id="KW-1185">Reference proteome</keyword>